<evidence type="ECO:0000256" key="1">
    <source>
        <dbReference type="SAM" id="MobiDB-lite"/>
    </source>
</evidence>
<name>A0ABN5A3A1_9FIRM</name>
<gene>
    <name evidence="2" type="ORF">ADH66_11360</name>
</gene>
<organism evidence="2 3">
    <name type="scientific">Acutalibacter muris</name>
    <dbReference type="NCBI Taxonomy" id="1796620"/>
    <lineage>
        <taxon>Bacteria</taxon>
        <taxon>Bacillati</taxon>
        <taxon>Bacillota</taxon>
        <taxon>Clostridia</taxon>
        <taxon>Eubacteriales</taxon>
        <taxon>Acutalibacteraceae</taxon>
        <taxon>Acutalibacter</taxon>
    </lineage>
</organism>
<protein>
    <submittedName>
        <fullName evidence="2">Uncharacterized protein</fullName>
    </submittedName>
</protein>
<evidence type="ECO:0000313" key="2">
    <source>
        <dbReference type="EMBL" id="ASB41200.1"/>
    </source>
</evidence>
<feature type="region of interest" description="Disordered" evidence="1">
    <location>
        <begin position="42"/>
        <end position="64"/>
    </location>
</feature>
<evidence type="ECO:0000313" key="3">
    <source>
        <dbReference type="Proteomes" id="UP000196710"/>
    </source>
</evidence>
<dbReference type="EMBL" id="CP021422">
    <property type="protein sequence ID" value="ASB41200.1"/>
    <property type="molecule type" value="Genomic_DNA"/>
</dbReference>
<accession>A0ABN5A3A1</accession>
<proteinExistence type="predicted"/>
<keyword evidence="3" id="KW-1185">Reference proteome</keyword>
<dbReference type="Proteomes" id="UP000196710">
    <property type="component" value="Chromosome"/>
</dbReference>
<reference evidence="3" key="1">
    <citation type="submission" date="2017-05" db="EMBL/GenBank/DDBJ databases">
        <title>Improved OligoMM genomes.</title>
        <authorList>
            <person name="Garzetti D."/>
        </authorList>
    </citation>
    <scope>NUCLEOTIDE SEQUENCE [LARGE SCALE GENOMIC DNA]</scope>
    <source>
        <strain evidence="3">KB18</strain>
    </source>
</reference>
<sequence length="64" mass="7016">MPFAFDPCGSIFFAEGGDAFFFDHETGSCEGVKAVGIDISIQQEPGDGHTYNPDEWSEDKNLLK</sequence>